<keyword evidence="2" id="KW-1185">Reference proteome</keyword>
<reference evidence="1" key="1">
    <citation type="submission" date="2021-05" db="EMBL/GenBank/DDBJ databases">
        <authorList>
            <person name="Pan Q."/>
            <person name="Jouanno E."/>
            <person name="Zahm M."/>
            <person name="Klopp C."/>
            <person name="Cabau C."/>
            <person name="Louis A."/>
            <person name="Berthelot C."/>
            <person name="Parey E."/>
            <person name="Roest Crollius H."/>
            <person name="Montfort J."/>
            <person name="Robinson-Rechavi M."/>
            <person name="Bouchez O."/>
            <person name="Lampietro C."/>
            <person name="Lopez Roques C."/>
            <person name="Donnadieu C."/>
            <person name="Postlethwait J."/>
            <person name="Bobe J."/>
            <person name="Dillon D."/>
            <person name="Chandos A."/>
            <person name="von Hippel F."/>
            <person name="Guiguen Y."/>
        </authorList>
    </citation>
    <scope>NUCLEOTIDE SEQUENCE</scope>
    <source>
        <strain evidence="1">YG-Jan2019</strain>
    </source>
</reference>
<evidence type="ECO:0000313" key="1">
    <source>
        <dbReference type="EMBL" id="KAJ8015954.1"/>
    </source>
</evidence>
<sequence>MYVMFEGGLNEHGLNVSCNLWLQSSARPILQLSARPGVPRLRSKQHPISSSANLLTSGGGRSLGPRLYLLS</sequence>
<name>A0ACC2HIX4_DALPE</name>
<protein>
    <submittedName>
        <fullName evidence="1">Uncharacterized protein</fullName>
    </submittedName>
</protein>
<proteinExistence type="predicted"/>
<accession>A0ACC2HIX4</accession>
<organism evidence="1 2">
    <name type="scientific">Dallia pectoralis</name>
    <name type="common">Alaska blackfish</name>
    <dbReference type="NCBI Taxonomy" id="75939"/>
    <lineage>
        <taxon>Eukaryota</taxon>
        <taxon>Metazoa</taxon>
        <taxon>Chordata</taxon>
        <taxon>Craniata</taxon>
        <taxon>Vertebrata</taxon>
        <taxon>Euteleostomi</taxon>
        <taxon>Actinopterygii</taxon>
        <taxon>Neopterygii</taxon>
        <taxon>Teleostei</taxon>
        <taxon>Protacanthopterygii</taxon>
        <taxon>Esociformes</taxon>
        <taxon>Umbridae</taxon>
        <taxon>Dallia</taxon>
    </lineage>
</organism>
<gene>
    <name evidence="1" type="ORF">DPEC_G00002060</name>
</gene>
<comment type="caution">
    <text evidence="1">The sequence shown here is derived from an EMBL/GenBank/DDBJ whole genome shotgun (WGS) entry which is preliminary data.</text>
</comment>
<dbReference type="Proteomes" id="UP001157502">
    <property type="component" value="Chromosome 1"/>
</dbReference>
<evidence type="ECO:0000313" key="2">
    <source>
        <dbReference type="Proteomes" id="UP001157502"/>
    </source>
</evidence>
<dbReference type="EMBL" id="CM055728">
    <property type="protein sequence ID" value="KAJ8015954.1"/>
    <property type="molecule type" value="Genomic_DNA"/>
</dbReference>